<keyword evidence="4" id="KW-0560">Oxidoreductase</keyword>
<evidence type="ECO:0000256" key="4">
    <source>
        <dbReference type="ARBA" id="ARBA00023002"/>
    </source>
</evidence>
<dbReference type="EMBL" id="BNCP01000030">
    <property type="protein sequence ID" value="GIL84622.1"/>
    <property type="molecule type" value="Genomic_DNA"/>
</dbReference>
<keyword evidence="2" id="KW-0285">Flavoprotein</keyword>
<dbReference type="GO" id="GO:0016491">
    <property type="term" value="F:oxidoreductase activity"/>
    <property type="evidence" value="ECO:0007669"/>
    <property type="project" value="UniProtKB-KW"/>
</dbReference>
<evidence type="ECO:0000256" key="5">
    <source>
        <dbReference type="SAM" id="MobiDB-lite"/>
    </source>
</evidence>
<dbReference type="GO" id="GO:0071949">
    <property type="term" value="F:FAD binding"/>
    <property type="evidence" value="ECO:0007669"/>
    <property type="project" value="InterPro"/>
</dbReference>
<dbReference type="InterPro" id="IPR036188">
    <property type="entry name" value="FAD/NAD-bd_sf"/>
</dbReference>
<evidence type="ECO:0000259" key="6">
    <source>
        <dbReference type="Pfam" id="PF01494"/>
    </source>
</evidence>
<dbReference type="Gene3D" id="3.50.50.60">
    <property type="entry name" value="FAD/NAD(P)-binding domain"/>
    <property type="match status" value="2"/>
</dbReference>
<evidence type="ECO:0000313" key="8">
    <source>
        <dbReference type="EMBL" id="GIM10975.1"/>
    </source>
</evidence>
<sequence length="631" mass="66335">MNMTPLNRYSSTNRNSIIIGCGCSSRNRRAVRNSRILLVHRPQRVLASYLVASCGPANDVADSAGGNGGSRARAPAPGAGTGAAVGSPQFSRPLDVIIIGGGIGGLTTAAALLEAGIRVRVFEARRREDSMTGPGGIQIQANAEKVFRLLSSPWPPVRDGSSSNSSSSSSSTAATTVAAATTAAGSGGSGNGGDSSSNLSDAIYVVGGPIMSGGFRSQKGDYLYYADIDSIGLEDVKSNGLSISRRSLQTILSSVLPYDCVSFGRRFQKFTAPPDGAIGRIKVAFEDGGVEECDVLVGADGIRSKVREQLLGTPPELTYGGNVCWRGRLPLSRIGRGADWLLKAINMDSWAEYWGKGVRIGFFTVGPEATPDETVPGGIRLEGEPQLAWYAFAIRPESWEPEPGSDEAVRLRKLFEGFASPVPELLEAVEPSAVHLGKIMYHKPRPAPWGAGRVTLLGDAAHAMLPTLGQGGCMAIEDALELVNELGEAVAATASHNGGALLQPASTMTEVTSYDTVAVSRLEAALRRYEASRAPRVARVSEQSVQVAALAMADTDLTAWIRDTIYRLTPKWAGDKQFEYLFKDYVPAWKDGVRLGRQERSRVGSSDTEPGRAAAVAVSGSSGGDGGGGAS</sequence>
<dbReference type="SUPFAM" id="SSF51905">
    <property type="entry name" value="FAD/NAD(P)-binding domain"/>
    <property type="match status" value="1"/>
</dbReference>
<evidence type="ECO:0000313" key="9">
    <source>
        <dbReference type="Proteomes" id="UP000747110"/>
    </source>
</evidence>
<comment type="caution">
    <text evidence="7">The sequence shown here is derived from an EMBL/GenBank/DDBJ whole genome shotgun (WGS) entry which is preliminary data.</text>
</comment>
<dbReference type="PRINTS" id="PR00420">
    <property type="entry name" value="RNGMNOXGNASE"/>
</dbReference>
<gene>
    <name evidence="7" type="ORF">Vretifemale_13286</name>
    <name evidence="8" type="ORF">Vretimale_14561</name>
</gene>
<accession>A0A8J4FRX8</accession>
<evidence type="ECO:0000313" key="7">
    <source>
        <dbReference type="EMBL" id="GIL84622.1"/>
    </source>
</evidence>
<evidence type="ECO:0000256" key="3">
    <source>
        <dbReference type="ARBA" id="ARBA00022827"/>
    </source>
</evidence>
<keyword evidence="3" id="KW-0274">FAD</keyword>
<dbReference type="InterPro" id="IPR002938">
    <property type="entry name" value="FAD-bd"/>
</dbReference>
<feature type="domain" description="FAD-binding" evidence="6">
    <location>
        <begin position="448"/>
        <end position="496"/>
    </location>
</feature>
<dbReference type="Proteomes" id="UP000722791">
    <property type="component" value="Unassembled WGS sequence"/>
</dbReference>
<dbReference type="Pfam" id="PF01494">
    <property type="entry name" value="FAD_binding_3"/>
    <property type="match status" value="1"/>
</dbReference>
<keyword evidence="9" id="KW-1185">Reference proteome</keyword>
<dbReference type="Proteomes" id="UP000747110">
    <property type="component" value="Unassembled WGS sequence"/>
</dbReference>
<dbReference type="PANTHER" id="PTHR46496:SF1">
    <property type="entry name" value="ZEAXANTHIN EPOXIDASE, CHLOROPLASTIC"/>
    <property type="match status" value="1"/>
</dbReference>
<dbReference type="PANTHER" id="PTHR46496">
    <property type="match status" value="1"/>
</dbReference>
<feature type="compositionally biased region" description="Gly residues" evidence="5">
    <location>
        <begin position="621"/>
        <end position="631"/>
    </location>
</feature>
<feature type="compositionally biased region" description="Low complexity" evidence="5">
    <location>
        <begin position="611"/>
        <end position="620"/>
    </location>
</feature>
<dbReference type="EMBL" id="BNCQ01000036">
    <property type="protein sequence ID" value="GIM10975.1"/>
    <property type="molecule type" value="Genomic_DNA"/>
</dbReference>
<dbReference type="AlphaFoldDB" id="A0A8J4FRX8"/>
<proteinExistence type="predicted"/>
<organism evidence="7 9">
    <name type="scientific">Volvox reticuliferus</name>
    <dbReference type="NCBI Taxonomy" id="1737510"/>
    <lineage>
        <taxon>Eukaryota</taxon>
        <taxon>Viridiplantae</taxon>
        <taxon>Chlorophyta</taxon>
        <taxon>core chlorophytes</taxon>
        <taxon>Chlorophyceae</taxon>
        <taxon>CS clade</taxon>
        <taxon>Chlamydomonadales</taxon>
        <taxon>Volvocaceae</taxon>
        <taxon>Volvox</taxon>
    </lineage>
</organism>
<protein>
    <recommendedName>
        <fullName evidence="6">FAD-binding domain-containing protein</fullName>
    </recommendedName>
</protein>
<evidence type="ECO:0000256" key="1">
    <source>
        <dbReference type="ARBA" id="ARBA00001974"/>
    </source>
</evidence>
<feature type="region of interest" description="Disordered" evidence="5">
    <location>
        <begin position="64"/>
        <end position="85"/>
    </location>
</feature>
<feature type="region of interest" description="Disordered" evidence="5">
    <location>
        <begin position="599"/>
        <end position="631"/>
    </location>
</feature>
<evidence type="ECO:0000256" key="2">
    <source>
        <dbReference type="ARBA" id="ARBA00022630"/>
    </source>
</evidence>
<dbReference type="OrthoDB" id="536717at2759"/>
<dbReference type="Pfam" id="PF13450">
    <property type="entry name" value="NAD_binding_8"/>
    <property type="match status" value="1"/>
</dbReference>
<reference evidence="7" key="1">
    <citation type="journal article" date="2021" name="Proc. Natl. Acad. Sci. U.S.A.">
        <title>Three genomes in the algal genus Volvox reveal the fate of a haploid sex-determining region after a transition to homothallism.</title>
        <authorList>
            <person name="Yamamoto K."/>
            <person name="Hamaji T."/>
            <person name="Kawai-Toyooka H."/>
            <person name="Matsuzaki R."/>
            <person name="Takahashi F."/>
            <person name="Nishimura Y."/>
            <person name="Kawachi M."/>
            <person name="Noguchi H."/>
            <person name="Minakuchi Y."/>
            <person name="Umen J.G."/>
            <person name="Toyoda A."/>
            <person name="Nozaki H."/>
        </authorList>
    </citation>
    <scope>NUCLEOTIDE SEQUENCE</scope>
    <source>
        <strain evidence="8">NIES-3785</strain>
        <strain evidence="7">NIES-3786</strain>
    </source>
</reference>
<comment type="cofactor">
    <cofactor evidence="1">
        <name>FAD</name>
        <dbReference type="ChEBI" id="CHEBI:57692"/>
    </cofactor>
</comment>
<feature type="compositionally biased region" description="Low complexity" evidence="5">
    <location>
        <begin position="70"/>
        <end position="85"/>
    </location>
</feature>
<name>A0A8J4FRX8_9CHLO</name>